<dbReference type="Proteomes" id="UP000219612">
    <property type="component" value="Unassembled WGS sequence"/>
</dbReference>
<dbReference type="EMBL" id="OBDY01000001">
    <property type="protein sequence ID" value="SNY08959.1"/>
    <property type="molecule type" value="Genomic_DNA"/>
</dbReference>
<keyword evidence="3" id="KW-1185">Reference proteome</keyword>
<gene>
    <name evidence="2" type="ORF">SAMN05421748_101872</name>
</gene>
<dbReference type="SUPFAM" id="SSF53474">
    <property type="entry name" value="alpha/beta-Hydrolases"/>
    <property type="match status" value="1"/>
</dbReference>
<organism evidence="2 3">
    <name type="scientific">Paractinoplanes atraurantiacus</name>
    <dbReference type="NCBI Taxonomy" id="1036182"/>
    <lineage>
        <taxon>Bacteria</taxon>
        <taxon>Bacillati</taxon>
        <taxon>Actinomycetota</taxon>
        <taxon>Actinomycetes</taxon>
        <taxon>Micromonosporales</taxon>
        <taxon>Micromonosporaceae</taxon>
        <taxon>Paractinoplanes</taxon>
    </lineage>
</organism>
<dbReference type="GO" id="GO:0016787">
    <property type="term" value="F:hydrolase activity"/>
    <property type="evidence" value="ECO:0007669"/>
    <property type="project" value="UniProtKB-KW"/>
</dbReference>
<dbReference type="RefSeq" id="WP_097318107.1">
    <property type="nucleotide sequence ID" value="NZ_OBDY01000001.1"/>
</dbReference>
<dbReference type="InterPro" id="IPR002925">
    <property type="entry name" value="Dienelactn_hydro"/>
</dbReference>
<dbReference type="Gene3D" id="3.40.50.1820">
    <property type="entry name" value="alpha/beta hydrolase"/>
    <property type="match status" value="1"/>
</dbReference>
<proteinExistence type="predicted"/>
<sequence>MGSVAVFHSVYGLRESVLRAAERLRHAGHDVVAPDLYGLPAADDLADGFALADKVGWAGIVERARDAVRTLPPEAVLMGFSMGVGVIEALLPERPRTAGVVMVSGAGAIDSVRPGLRAQLHVADPDAEFVPPAAVEKWTESMTRAEAVFEVYRYPGVGHLWVDEDLPDYDCPAAGRFWDRCAEFLRLS</sequence>
<evidence type="ECO:0000313" key="2">
    <source>
        <dbReference type="EMBL" id="SNY08959.1"/>
    </source>
</evidence>
<reference evidence="2 3" key="1">
    <citation type="submission" date="2017-09" db="EMBL/GenBank/DDBJ databases">
        <authorList>
            <person name="Ehlers B."/>
            <person name="Leendertz F.H."/>
        </authorList>
    </citation>
    <scope>NUCLEOTIDE SEQUENCE [LARGE SCALE GENOMIC DNA]</scope>
    <source>
        <strain evidence="2 3">CGMCC 4.6857</strain>
    </source>
</reference>
<dbReference type="InterPro" id="IPR029058">
    <property type="entry name" value="AB_hydrolase_fold"/>
</dbReference>
<feature type="domain" description="Dienelactone hydrolase" evidence="1">
    <location>
        <begin position="4"/>
        <end position="186"/>
    </location>
</feature>
<evidence type="ECO:0000313" key="3">
    <source>
        <dbReference type="Proteomes" id="UP000219612"/>
    </source>
</evidence>
<keyword evidence="2" id="KW-0378">Hydrolase</keyword>
<evidence type="ECO:0000259" key="1">
    <source>
        <dbReference type="Pfam" id="PF01738"/>
    </source>
</evidence>
<dbReference type="PANTHER" id="PTHR46623:SF6">
    <property type="entry name" value="ALPHA_BETA-HYDROLASES SUPERFAMILY PROTEIN"/>
    <property type="match status" value="1"/>
</dbReference>
<dbReference type="Pfam" id="PF01738">
    <property type="entry name" value="DLH"/>
    <property type="match status" value="1"/>
</dbReference>
<name>A0A285FCB1_9ACTN</name>
<dbReference type="PANTHER" id="PTHR46623">
    <property type="entry name" value="CARBOXYMETHYLENEBUTENOLIDASE-RELATED"/>
    <property type="match status" value="1"/>
</dbReference>
<protein>
    <submittedName>
        <fullName evidence="2">Dienelactone hydrolase</fullName>
    </submittedName>
</protein>
<dbReference type="OrthoDB" id="2834584at2"/>
<dbReference type="InterPro" id="IPR051049">
    <property type="entry name" value="Dienelactone_hydrolase-like"/>
</dbReference>
<accession>A0A285FCB1</accession>
<dbReference type="AlphaFoldDB" id="A0A285FCB1"/>